<dbReference type="Pfam" id="PF05751">
    <property type="entry name" value="FixH"/>
    <property type="match status" value="1"/>
</dbReference>
<protein>
    <submittedName>
        <fullName evidence="1">FixH protein</fullName>
    </submittedName>
</protein>
<accession>A0A239LCZ3</accession>
<organism evidence="1 2">
    <name type="scientific">Ekhidna lutea</name>
    <dbReference type="NCBI Taxonomy" id="447679"/>
    <lineage>
        <taxon>Bacteria</taxon>
        <taxon>Pseudomonadati</taxon>
        <taxon>Bacteroidota</taxon>
        <taxon>Cytophagia</taxon>
        <taxon>Cytophagales</taxon>
        <taxon>Reichenbachiellaceae</taxon>
        <taxon>Ekhidna</taxon>
    </lineage>
</organism>
<proteinExistence type="predicted"/>
<name>A0A239LCZ3_EKHLU</name>
<dbReference type="EMBL" id="FZPD01000005">
    <property type="protein sequence ID" value="SNT27509.1"/>
    <property type="molecule type" value="Genomic_DNA"/>
</dbReference>
<keyword evidence="2" id="KW-1185">Reference proteome</keyword>
<sequence length="141" mass="16297">MNWGNKIVVAFVLFAAFIGYMVVKAFQEDFDLVAEDYYAQEINYQQKLNRLSNASEEGKEVLVSQKDGGVHLTFPDKGTTGTIHFYHPSRKMFDRTFDIDLSDSQIQKIDRSELIAGSYRVNITWQTGEEDFYQQSSIYIQ</sequence>
<evidence type="ECO:0000313" key="1">
    <source>
        <dbReference type="EMBL" id="SNT27509.1"/>
    </source>
</evidence>
<dbReference type="Proteomes" id="UP000198393">
    <property type="component" value="Unassembled WGS sequence"/>
</dbReference>
<gene>
    <name evidence="1" type="ORF">SAMN05421640_3108</name>
</gene>
<dbReference type="AlphaFoldDB" id="A0A239LCZ3"/>
<reference evidence="1 2" key="1">
    <citation type="submission" date="2017-06" db="EMBL/GenBank/DDBJ databases">
        <authorList>
            <person name="Kim H.J."/>
            <person name="Triplett B.A."/>
        </authorList>
    </citation>
    <scope>NUCLEOTIDE SEQUENCE [LARGE SCALE GENOMIC DNA]</scope>
    <source>
        <strain evidence="1 2">DSM 19307</strain>
    </source>
</reference>
<evidence type="ECO:0000313" key="2">
    <source>
        <dbReference type="Proteomes" id="UP000198393"/>
    </source>
</evidence>
<dbReference type="InterPro" id="IPR008620">
    <property type="entry name" value="FixH"/>
</dbReference>